<dbReference type="Proteomes" id="UP001301350">
    <property type="component" value="Unassembled WGS sequence"/>
</dbReference>
<dbReference type="GO" id="GO:0003677">
    <property type="term" value="F:DNA binding"/>
    <property type="evidence" value="ECO:0007669"/>
    <property type="project" value="InterPro"/>
</dbReference>
<dbReference type="Pfam" id="PF00633">
    <property type="entry name" value="HHH"/>
    <property type="match status" value="1"/>
</dbReference>
<reference evidence="12 13" key="1">
    <citation type="submission" date="2022-07" db="EMBL/GenBank/DDBJ databases">
        <title>Genome-wide signatures of adaptation to extreme environments.</title>
        <authorList>
            <person name="Cho C.H."/>
            <person name="Yoon H.S."/>
        </authorList>
    </citation>
    <scope>NUCLEOTIDE SEQUENCE [LARGE SCALE GENOMIC DNA]</scope>
    <source>
        <strain evidence="12 13">DBV 063 E5</strain>
    </source>
</reference>
<evidence type="ECO:0000256" key="10">
    <source>
        <dbReference type="SAM" id="MobiDB-lite"/>
    </source>
</evidence>
<evidence type="ECO:0000256" key="7">
    <source>
        <dbReference type="ARBA" id="ARBA00023014"/>
    </source>
</evidence>
<feature type="domain" description="HhH-GPD" evidence="11">
    <location>
        <begin position="57"/>
        <end position="204"/>
    </location>
</feature>
<evidence type="ECO:0000256" key="3">
    <source>
        <dbReference type="ARBA" id="ARBA00022723"/>
    </source>
</evidence>
<dbReference type="EMBL" id="JANCYW010000001">
    <property type="protein sequence ID" value="KAK4534139.1"/>
    <property type="molecule type" value="Genomic_DNA"/>
</dbReference>
<evidence type="ECO:0000256" key="4">
    <source>
        <dbReference type="ARBA" id="ARBA00022763"/>
    </source>
</evidence>
<dbReference type="GO" id="GO:0003906">
    <property type="term" value="F:DNA-(apurinic or apyrimidinic site) endonuclease activity"/>
    <property type="evidence" value="ECO:0007669"/>
    <property type="project" value="InterPro"/>
</dbReference>
<dbReference type="InterPro" id="IPR011257">
    <property type="entry name" value="DNA_glycosylase"/>
</dbReference>
<dbReference type="InterPro" id="IPR023170">
    <property type="entry name" value="HhH_base_excis_C"/>
</dbReference>
<keyword evidence="13" id="KW-1185">Reference proteome</keyword>
<accession>A0AAV9IPR0</accession>
<keyword evidence="6" id="KW-0408">Iron</keyword>
<keyword evidence="9" id="KW-0326">Glycosidase</keyword>
<evidence type="ECO:0000313" key="13">
    <source>
        <dbReference type="Proteomes" id="UP001301350"/>
    </source>
</evidence>
<comment type="caution">
    <text evidence="12">The sequence shown here is derived from an EMBL/GenBank/DDBJ whole genome shotgun (WGS) entry which is preliminary data.</text>
</comment>
<dbReference type="GO" id="GO:0006285">
    <property type="term" value="P:base-excision repair, AP site formation"/>
    <property type="evidence" value="ECO:0007669"/>
    <property type="project" value="UniProtKB-ARBA"/>
</dbReference>
<dbReference type="PANTHER" id="PTHR10359">
    <property type="entry name" value="A/G-SPECIFIC ADENINE GLYCOSYLASE/ENDONUCLEASE III"/>
    <property type="match status" value="1"/>
</dbReference>
<keyword evidence="7" id="KW-0411">Iron-sulfur</keyword>
<keyword evidence="3" id="KW-0479">Metal-binding</keyword>
<proteinExistence type="inferred from homology"/>
<evidence type="ECO:0000256" key="6">
    <source>
        <dbReference type="ARBA" id="ARBA00023004"/>
    </source>
</evidence>
<protein>
    <recommendedName>
        <fullName evidence="11">HhH-GPD domain-containing protein</fullName>
    </recommendedName>
</protein>
<dbReference type="AlphaFoldDB" id="A0AAV9IPR0"/>
<dbReference type="SMART" id="SM00478">
    <property type="entry name" value="ENDO3c"/>
    <property type="match status" value="1"/>
</dbReference>
<organism evidence="12 13">
    <name type="scientific">Cyanidium caldarium</name>
    <name type="common">Red alga</name>
    <dbReference type="NCBI Taxonomy" id="2771"/>
    <lineage>
        <taxon>Eukaryota</taxon>
        <taxon>Rhodophyta</taxon>
        <taxon>Bangiophyceae</taxon>
        <taxon>Cyanidiales</taxon>
        <taxon>Cyanidiaceae</taxon>
        <taxon>Cyanidium</taxon>
    </lineage>
</organism>
<evidence type="ECO:0000256" key="9">
    <source>
        <dbReference type="ARBA" id="ARBA00023295"/>
    </source>
</evidence>
<dbReference type="Gene3D" id="1.10.340.30">
    <property type="entry name" value="Hypothetical protein, domain 2"/>
    <property type="match status" value="1"/>
</dbReference>
<evidence type="ECO:0000256" key="5">
    <source>
        <dbReference type="ARBA" id="ARBA00022801"/>
    </source>
</evidence>
<dbReference type="InterPro" id="IPR003265">
    <property type="entry name" value="HhH-GPD_domain"/>
</dbReference>
<comment type="similarity">
    <text evidence="1">Belongs to the Nth/MutY family.</text>
</comment>
<name>A0AAV9IPR0_CYACA</name>
<dbReference type="Pfam" id="PF00730">
    <property type="entry name" value="HhH-GPD"/>
    <property type="match status" value="1"/>
</dbReference>
<evidence type="ECO:0000256" key="2">
    <source>
        <dbReference type="ARBA" id="ARBA00022485"/>
    </source>
</evidence>
<dbReference type="SUPFAM" id="SSF48150">
    <property type="entry name" value="DNA-glycosylase"/>
    <property type="match status" value="1"/>
</dbReference>
<feature type="region of interest" description="Disordered" evidence="10">
    <location>
        <begin position="275"/>
        <end position="309"/>
    </location>
</feature>
<keyword evidence="5" id="KW-0378">Hydrolase</keyword>
<dbReference type="InterPro" id="IPR000445">
    <property type="entry name" value="HhH_motif"/>
</dbReference>
<keyword evidence="2" id="KW-0004">4Fe-4S</keyword>
<dbReference type="Gene3D" id="1.10.1670.10">
    <property type="entry name" value="Helix-hairpin-Helix base-excision DNA repair enzymes (C-terminal)"/>
    <property type="match status" value="1"/>
</dbReference>
<dbReference type="InterPro" id="IPR005759">
    <property type="entry name" value="Nth"/>
</dbReference>
<dbReference type="InterPro" id="IPR004036">
    <property type="entry name" value="Endonuclease-III-like_CS2"/>
</dbReference>
<feature type="compositionally biased region" description="Basic and acidic residues" evidence="10">
    <location>
        <begin position="289"/>
        <end position="309"/>
    </location>
</feature>
<dbReference type="GO" id="GO:0046872">
    <property type="term" value="F:metal ion binding"/>
    <property type="evidence" value="ECO:0007669"/>
    <property type="project" value="UniProtKB-KW"/>
</dbReference>
<evidence type="ECO:0000256" key="1">
    <source>
        <dbReference type="ARBA" id="ARBA00008343"/>
    </source>
</evidence>
<evidence type="ECO:0000256" key="8">
    <source>
        <dbReference type="ARBA" id="ARBA00023204"/>
    </source>
</evidence>
<keyword evidence="8" id="KW-0234">DNA repair</keyword>
<sequence length="309" mass="34183">MTILAAVARRLAFQPPSPALLQKAKRVQETLSRLYPDPPATLLHHRDAFTLLVAVLLSAQCTDVKVNAVTPVLFAAAPNPRALLALGETRVREVIRPLGLAPRKARSLIGLSERIEREHGGAVPRTFAELESLPGVGHKTASVVMMQAFGEAAFPVDTHIHRLAQRWGFGAKSVEETEQMLKLVFPDPSSWAHLHVQMILFGREHCPARTHDMDACPICSWAAVAEARAVNRRSPNKFIAFGRSKRPAYVREEENKEGTAAAVTKTQTKRVRAVARTPSTTAETGALADEPRRLRPRRRVDDMVKREVM</sequence>
<dbReference type="CDD" id="cd00056">
    <property type="entry name" value="ENDO3c"/>
    <property type="match status" value="1"/>
</dbReference>
<dbReference type="FunFam" id="1.10.340.30:FF:000001">
    <property type="entry name" value="Endonuclease III"/>
    <property type="match status" value="1"/>
</dbReference>
<dbReference type="PROSITE" id="PS01155">
    <property type="entry name" value="ENDONUCLEASE_III_2"/>
    <property type="match status" value="1"/>
</dbReference>
<dbReference type="PANTHER" id="PTHR10359:SF18">
    <property type="entry name" value="ENDONUCLEASE III"/>
    <property type="match status" value="1"/>
</dbReference>
<dbReference type="HAMAP" id="MF_00942">
    <property type="entry name" value="Nth"/>
    <property type="match status" value="1"/>
</dbReference>
<dbReference type="GO" id="GO:0051539">
    <property type="term" value="F:4 iron, 4 sulfur cluster binding"/>
    <property type="evidence" value="ECO:0007669"/>
    <property type="project" value="UniProtKB-KW"/>
</dbReference>
<gene>
    <name evidence="12" type="ORF">CDCA_CDCA01G0164</name>
</gene>
<evidence type="ECO:0000259" key="11">
    <source>
        <dbReference type="SMART" id="SM00478"/>
    </source>
</evidence>
<dbReference type="GO" id="GO:0000703">
    <property type="term" value="F:oxidized pyrimidine nucleobase lesion DNA N-glycosylase activity"/>
    <property type="evidence" value="ECO:0007669"/>
    <property type="project" value="UniProtKB-ARBA"/>
</dbReference>
<evidence type="ECO:0000313" key="12">
    <source>
        <dbReference type="EMBL" id="KAK4534139.1"/>
    </source>
</evidence>
<keyword evidence="4" id="KW-0227">DNA damage</keyword>